<comment type="catalytic activity">
    <reaction evidence="9">
        <text>N-terminal L-prolyl-L-prolyl-L-lysyl-[protein] + 2 S-adenosyl-L-methionine = N-terminal N,N-dimethyl-L-prolyl-L-prolyl-L-lysyl-[protein] + 2 S-adenosyl-L-homocysteine + 2 H(+)</text>
        <dbReference type="Rhea" id="RHEA:54736"/>
        <dbReference type="Rhea" id="RHEA-COMP:13787"/>
        <dbReference type="Rhea" id="RHEA-COMP:13974"/>
        <dbReference type="ChEBI" id="CHEBI:15378"/>
        <dbReference type="ChEBI" id="CHEBI:57856"/>
        <dbReference type="ChEBI" id="CHEBI:59789"/>
        <dbReference type="ChEBI" id="CHEBI:138059"/>
        <dbReference type="ChEBI" id="CHEBI:138318"/>
        <dbReference type="EC" id="2.1.1.244"/>
    </reaction>
</comment>
<evidence type="ECO:0000256" key="1">
    <source>
        <dbReference type="ARBA" id="ARBA00009059"/>
    </source>
</evidence>
<dbReference type="InterPro" id="IPR029063">
    <property type="entry name" value="SAM-dependent_MTases_sf"/>
</dbReference>
<dbReference type="STRING" id="1388766.A0A017SFG3"/>
<dbReference type="Pfam" id="PF05891">
    <property type="entry name" value="Methyltransf_PK"/>
    <property type="match status" value="1"/>
</dbReference>
<feature type="binding site" evidence="11">
    <location>
        <position position="86"/>
    </location>
    <ligand>
        <name>S-adenosyl-L-methionine</name>
        <dbReference type="ChEBI" id="CHEBI:59789"/>
    </ligand>
</feature>
<dbReference type="GO" id="GO:0005737">
    <property type="term" value="C:cytoplasm"/>
    <property type="evidence" value="ECO:0007669"/>
    <property type="project" value="TreeGrafter"/>
</dbReference>
<dbReference type="PIRSF" id="PIRSF016958">
    <property type="entry name" value="DUF858_MeTrfase_lik"/>
    <property type="match status" value="1"/>
</dbReference>
<evidence type="ECO:0000313" key="13">
    <source>
        <dbReference type="Proteomes" id="UP000019804"/>
    </source>
</evidence>
<dbReference type="EC" id="2.1.1.244" evidence="5"/>
<keyword evidence="3" id="KW-0808">Transferase</keyword>
<evidence type="ECO:0000256" key="5">
    <source>
        <dbReference type="ARBA" id="ARBA00039112"/>
    </source>
</evidence>
<gene>
    <name evidence="12" type="ORF">EURHEDRAFT_455361</name>
</gene>
<evidence type="ECO:0000256" key="4">
    <source>
        <dbReference type="ARBA" id="ARBA00022691"/>
    </source>
</evidence>
<evidence type="ECO:0000256" key="11">
    <source>
        <dbReference type="PIRSR" id="PIRSR016958-1"/>
    </source>
</evidence>
<evidence type="ECO:0000256" key="9">
    <source>
        <dbReference type="ARBA" id="ARBA00047885"/>
    </source>
</evidence>
<evidence type="ECO:0000256" key="2">
    <source>
        <dbReference type="ARBA" id="ARBA00022603"/>
    </source>
</evidence>
<feature type="binding site" evidence="11">
    <location>
        <position position="91"/>
    </location>
    <ligand>
        <name>S-adenosyl-L-methionine</name>
        <dbReference type="ChEBI" id="CHEBI:59789"/>
    </ligand>
</feature>
<dbReference type="OrthoDB" id="1298661at2759"/>
<comment type="catalytic activity">
    <reaction evidence="8">
        <text>N-terminal L-seryl-L-prolyl-L-lysyl-[protein] + 3 S-adenosyl-L-methionine = N-terminal N,N,N-trimethyl-L-seryl-L-prolyl-L-lysyl-[protein] + 3 S-adenosyl-L-homocysteine + 3 H(+)</text>
        <dbReference type="Rhea" id="RHEA:54724"/>
        <dbReference type="Rhea" id="RHEA-COMP:13789"/>
        <dbReference type="Rhea" id="RHEA-COMP:13973"/>
        <dbReference type="ChEBI" id="CHEBI:15378"/>
        <dbReference type="ChEBI" id="CHEBI:57856"/>
        <dbReference type="ChEBI" id="CHEBI:59789"/>
        <dbReference type="ChEBI" id="CHEBI:138061"/>
        <dbReference type="ChEBI" id="CHEBI:138317"/>
        <dbReference type="EC" id="2.1.1.244"/>
    </reaction>
</comment>
<organism evidence="12 13">
    <name type="scientific">Aspergillus ruber (strain CBS 135680)</name>
    <dbReference type="NCBI Taxonomy" id="1388766"/>
    <lineage>
        <taxon>Eukaryota</taxon>
        <taxon>Fungi</taxon>
        <taxon>Dikarya</taxon>
        <taxon>Ascomycota</taxon>
        <taxon>Pezizomycotina</taxon>
        <taxon>Eurotiomycetes</taxon>
        <taxon>Eurotiomycetidae</taxon>
        <taxon>Eurotiales</taxon>
        <taxon>Aspergillaceae</taxon>
        <taxon>Aspergillus</taxon>
        <taxon>Aspergillus subgen. Aspergillus</taxon>
    </lineage>
</organism>
<protein>
    <recommendedName>
        <fullName evidence="6">Alpha N-terminal protein methyltransferase 1</fullName>
        <ecNumber evidence="5">2.1.1.244</ecNumber>
    </recommendedName>
    <alternativeName>
        <fullName evidence="7">X-Pro-Lys N-terminal protein methyltransferase 1</fullName>
    </alternativeName>
</protein>
<evidence type="ECO:0000256" key="3">
    <source>
        <dbReference type="ARBA" id="ARBA00022679"/>
    </source>
</evidence>
<dbReference type="GeneID" id="63699390"/>
<dbReference type="AlphaFoldDB" id="A0A017SFG3"/>
<dbReference type="GO" id="GO:0071885">
    <property type="term" value="F:N-terminal protein N-methyltransferase activity"/>
    <property type="evidence" value="ECO:0007669"/>
    <property type="project" value="UniProtKB-EC"/>
</dbReference>
<dbReference type="PANTHER" id="PTHR12753:SF0">
    <property type="entry name" value="ALPHA N-TERMINAL PROTEIN METHYLTRANSFERASE 1"/>
    <property type="match status" value="1"/>
</dbReference>
<accession>A0A017SFG3</accession>
<dbReference type="EMBL" id="KK088422">
    <property type="protein sequence ID" value="EYE95486.1"/>
    <property type="molecule type" value="Genomic_DNA"/>
</dbReference>
<evidence type="ECO:0000256" key="7">
    <source>
        <dbReference type="ARBA" id="ARBA00043129"/>
    </source>
</evidence>
<dbReference type="GO" id="GO:0032259">
    <property type="term" value="P:methylation"/>
    <property type="evidence" value="ECO:0007669"/>
    <property type="project" value="UniProtKB-KW"/>
</dbReference>
<name>A0A017SFG3_ASPRC</name>
<feature type="binding site" evidence="11">
    <location>
        <position position="151"/>
    </location>
    <ligand>
        <name>S-adenosyl-L-methionine</name>
        <dbReference type="ChEBI" id="CHEBI:59789"/>
    </ligand>
</feature>
<evidence type="ECO:0000313" key="12">
    <source>
        <dbReference type="EMBL" id="EYE95486.1"/>
    </source>
</evidence>
<sequence length="247" mass="27309">MPQAINEEQPRDHASPAVDHGIDPAASIKYWNSVPPTANGMLAALGGYPWYSRIDLRGSKSFLAKARRLVPTCTTEGKLSTGVDCGAGVGRVTEGFLSQVCETVDAVEPVEKFTQTLHESTLKASGVVGVIYTVGIEAWRPEKKYDLIWTQFCVGHLKDWQLIEYVRRCRDALTETGILVFKENLSTDPNGDDMYDGLDSSVTRTDAKFRDIFRDAGMNVIVSELQTGFPKTFKLLPVRSYALRSKA</sequence>
<reference evidence="13" key="1">
    <citation type="journal article" date="2014" name="Nat. Commun.">
        <title>Genomic adaptations of the halophilic Dead Sea filamentous fungus Eurotium rubrum.</title>
        <authorList>
            <person name="Kis-Papo T."/>
            <person name="Weig A.R."/>
            <person name="Riley R."/>
            <person name="Persoh D."/>
            <person name="Salamov A."/>
            <person name="Sun H."/>
            <person name="Lipzen A."/>
            <person name="Wasser S.P."/>
            <person name="Rambold G."/>
            <person name="Grigoriev I.V."/>
            <person name="Nevo E."/>
        </authorList>
    </citation>
    <scope>NUCLEOTIDE SEQUENCE [LARGE SCALE GENOMIC DNA]</scope>
    <source>
        <strain evidence="13">CBS 135680</strain>
    </source>
</reference>
<dbReference type="Gene3D" id="3.40.50.150">
    <property type="entry name" value="Vaccinia Virus protein VP39"/>
    <property type="match status" value="1"/>
</dbReference>
<dbReference type="RefSeq" id="XP_040639174.1">
    <property type="nucleotide sequence ID" value="XM_040784266.1"/>
</dbReference>
<evidence type="ECO:0000256" key="10">
    <source>
        <dbReference type="ARBA" id="ARBA00048167"/>
    </source>
</evidence>
<keyword evidence="13" id="KW-1185">Reference proteome</keyword>
<dbReference type="Proteomes" id="UP000019804">
    <property type="component" value="Unassembled WGS sequence"/>
</dbReference>
<evidence type="ECO:0000256" key="8">
    <source>
        <dbReference type="ARBA" id="ARBA00047306"/>
    </source>
</evidence>
<proteinExistence type="inferred from homology"/>
<dbReference type="HOGENOM" id="CLU_055356_2_1_1"/>
<comment type="catalytic activity">
    <reaction evidence="10">
        <text>N-terminal L-alanyl-L-prolyl-L-lysyl-[protein] + 3 S-adenosyl-L-methionine = N-terminal N,N,N-trimethyl-L-alanyl-L-prolyl-L-lysyl-[protein] + 3 S-adenosyl-L-homocysteine + 3 H(+)</text>
        <dbReference type="Rhea" id="RHEA:54712"/>
        <dbReference type="Rhea" id="RHEA-COMP:13785"/>
        <dbReference type="Rhea" id="RHEA-COMP:13971"/>
        <dbReference type="ChEBI" id="CHEBI:15378"/>
        <dbReference type="ChEBI" id="CHEBI:57856"/>
        <dbReference type="ChEBI" id="CHEBI:59789"/>
        <dbReference type="ChEBI" id="CHEBI:138057"/>
        <dbReference type="ChEBI" id="CHEBI:138315"/>
        <dbReference type="EC" id="2.1.1.244"/>
    </reaction>
</comment>
<keyword evidence="2" id="KW-0489">Methyltransferase</keyword>
<comment type="similarity">
    <text evidence="1">Belongs to the methyltransferase superfamily. NTM1 family.</text>
</comment>
<keyword evidence="4 11" id="KW-0949">S-adenosyl-L-methionine</keyword>
<dbReference type="InterPro" id="IPR008576">
    <property type="entry name" value="MeTrfase_NTM1"/>
</dbReference>
<evidence type="ECO:0000256" key="6">
    <source>
        <dbReference type="ARBA" id="ARBA00039449"/>
    </source>
</evidence>
<dbReference type="SUPFAM" id="SSF53335">
    <property type="entry name" value="S-adenosyl-L-methionine-dependent methyltransferases"/>
    <property type="match status" value="1"/>
</dbReference>
<dbReference type="CDD" id="cd02440">
    <property type="entry name" value="AdoMet_MTases"/>
    <property type="match status" value="1"/>
</dbReference>
<dbReference type="PANTHER" id="PTHR12753">
    <property type="entry name" value="AD-003 - RELATED"/>
    <property type="match status" value="1"/>
</dbReference>